<accession>A0A9X3LI09</accession>
<evidence type="ECO:0000259" key="3">
    <source>
        <dbReference type="Pfam" id="PF09860"/>
    </source>
</evidence>
<evidence type="ECO:0000313" key="5">
    <source>
        <dbReference type="Proteomes" id="UP001152173"/>
    </source>
</evidence>
<evidence type="ECO:0000256" key="2">
    <source>
        <dbReference type="ARBA" id="ARBA00023163"/>
    </source>
</evidence>
<dbReference type="Gene3D" id="3.40.1440.10">
    <property type="entry name" value="GIY-YIG endonuclease"/>
    <property type="match status" value="1"/>
</dbReference>
<dbReference type="RefSeq" id="WP_269925926.1">
    <property type="nucleotide sequence ID" value="NZ_JAMKBJ010000004.1"/>
</dbReference>
<dbReference type="GO" id="GO:0006355">
    <property type="term" value="P:regulation of DNA-templated transcription"/>
    <property type="evidence" value="ECO:0007669"/>
    <property type="project" value="InterPro"/>
</dbReference>
<dbReference type="GO" id="GO:0003677">
    <property type="term" value="F:DNA binding"/>
    <property type="evidence" value="ECO:0007669"/>
    <property type="project" value="InterPro"/>
</dbReference>
<protein>
    <submittedName>
        <fullName evidence="4">DUF2087 domain-containing protein</fullName>
    </submittedName>
</protein>
<dbReference type="InterPro" id="IPR018656">
    <property type="entry name" value="DUF2087"/>
</dbReference>
<keyword evidence="5" id="KW-1185">Reference proteome</keyword>
<dbReference type="InterPro" id="IPR035901">
    <property type="entry name" value="GIY-YIG_endonuc_sf"/>
</dbReference>
<dbReference type="SUPFAM" id="SSF82771">
    <property type="entry name" value="GIY-YIG endonuclease"/>
    <property type="match status" value="1"/>
</dbReference>
<organism evidence="4 5">
    <name type="scientific">Paenisporosarcina quisquiliarum</name>
    <dbReference type="NCBI Taxonomy" id="365346"/>
    <lineage>
        <taxon>Bacteria</taxon>
        <taxon>Bacillati</taxon>
        <taxon>Bacillota</taxon>
        <taxon>Bacilli</taxon>
        <taxon>Bacillales</taxon>
        <taxon>Caryophanaceae</taxon>
        <taxon>Paenisporosarcina</taxon>
    </lineage>
</organism>
<dbReference type="AlphaFoldDB" id="A0A9X3LI09"/>
<evidence type="ECO:0000313" key="4">
    <source>
        <dbReference type="EMBL" id="MCZ8536829.1"/>
    </source>
</evidence>
<dbReference type="CDD" id="cd10451">
    <property type="entry name" value="GIY-YIG_LuxR_like"/>
    <property type="match status" value="1"/>
</dbReference>
<keyword evidence="2" id="KW-0804">Transcription</keyword>
<keyword evidence="1" id="KW-0805">Transcription regulation</keyword>
<proteinExistence type="predicted"/>
<evidence type="ECO:0000256" key="1">
    <source>
        <dbReference type="ARBA" id="ARBA00023015"/>
    </source>
</evidence>
<gene>
    <name evidence="4" type="ORF">M9R32_06510</name>
</gene>
<comment type="caution">
    <text evidence="4">The sequence shown here is derived from an EMBL/GenBank/DDBJ whole genome shotgun (WGS) entry which is preliminary data.</text>
</comment>
<dbReference type="InterPro" id="IPR016032">
    <property type="entry name" value="Sig_transdc_resp-reg_C-effctor"/>
</dbReference>
<dbReference type="SUPFAM" id="SSF46894">
    <property type="entry name" value="C-terminal effector domain of the bipartite response regulators"/>
    <property type="match status" value="1"/>
</dbReference>
<dbReference type="Pfam" id="PF09860">
    <property type="entry name" value="DUF2087"/>
    <property type="match status" value="1"/>
</dbReference>
<name>A0A9X3LI09_9BACL</name>
<reference evidence="4" key="1">
    <citation type="submission" date="2022-05" db="EMBL/GenBank/DDBJ databases">
        <authorList>
            <person name="Colautti A."/>
            <person name="Iacumin L."/>
        </authorList>
    </citation>
    <scope>NUCLEOTIDE SEQUENCE</scope>
    <source>
        <strain evidence="4">SK 55</strain>
    </source>
</reference>
<feature type="domain" description="DUF2087" evidence="3">
    <location>
        <begin position="172"/>
        <end position="239"/>
    </location>
</feature>
<dbReference type="EMBL" id="JAMKBJ010000004">
    <property type="protein sequence ID" value="MCZ8536829.1"/>
    <property type="molecule type" value="Genomic_DNA"/>
</dbReference>
<dbReference type="Gene3D" id="1.10.10.10">
    <property type="entry name" value="Winged helix-like DNA-binding domain superfamily/Winged helix DNA-binding domain"/>
    <property type="match status" value="1"/>
</dbReference>
<dbReference type="Proteomes" id="UP001152173">
    <property type="component" value="Unassembled WGS sequence"/>
</dbReference>
<sequence length="359" mass="42270">MNLIDADLNEMKKGFIETENSLMCLMCNKSIEKGLIYPVGEHFYEALKFMKLHIKQEHESVFAYLMEQDKEITGLSDQQKAVLHLLFEGKADREIQDTLKIGSASTVRNHRFSLKKKERQAKVYLTLMSLMEEGYKLSAQSKEDARLFEEPFHITEREYREVLKKNWSNGKLRTFNLQEKHRFIVLCEIVKKFQPGKIYTEREVNVLIKEVFDDHTFVRRYLVMYHFLARKTDGSAYWVKEKEGMDADRKKELKQQVKDEKTIAGVYCVTNKENGKMYIASTLNLKRQNGLKFELNGGTLMNKDLQRDWELFGEDAFQFEVLESIETEGKSARQLKEELTEAKENWCVEKQPYGERGYN</sequence>
<dbReference type="InterPro" id="IPR036388">
    <property type="entry name" value="WH-like_DNA-bd_sf"/>
</dbReference>